<feature type="transmembrane region" description="Helical" evidence="2">
    <location>
        <begin position="185"/>
        <end position="203"/>
    </location>
</feature>
<feature type="domain" description="Phosphatidic acid phosphatase type 2/haloperoxidase" evidence="3">
    <location>
        <begin position="144"/>
        <end position="257"/>
    </location>
</feature>
<keyword evidence="2" id="KW-0472">Membrane</keyword>
<keyword evidence="5" id="KW-1185">Reference proteome</keyword>
<dbReference type="InterPro" id="IPR036938">
    <property type="entry name" value="PAP2/HPO_sf"/>
</dbReference>
<comment type="caution">
    <text evidence="4">The sequence shown here is derived from an EMBL/GenBank/DDBJ whole genome shotgun (WGS) entry which is preliminary data.</text>
</comment>
<evidence type="ECO:0000256" key="1">
    <source>
        <dbReference type="SAM" id="MobiDB-lite"/>
    </source>
</evidence>
<dbReference type="Proteomes" id="UP001156921">
    <property type="component" value="Unassembled WGS sequence"/>
</dbReference>
<dbReference type="EMBL" id="BSOY01000038">
    <property type="protein sequence ID" value="GLS01815.1"/>
    <property type="molecule type" value="Genomic_DNA"/>
</dbReference>
<dbReference type="CDD" id="cd03392">
    <property type="entry name" value="PAP2_like_2"/>
    <property type="match status" value="1"/>
</dbReference>
<protein>
    <submittedName>
        <fullName evidence="4">Phosphatase PAP2 family protein</fullName>
    </submittedName>
</protein>
<evidence type="ECO:0000313" key="4">
    <source>
        <dbReference type="EMBL" id="GLS01815.1"/>
    </source>
</evidence>
<feature type="transmembrane region" description="Helical" evidence="2">
    <location>
        <begin position="215"/>
        <end position="236"/>
    </location>
</feature>
<dbReference type="PANTHER" id="PTHR14969:SF13">
    <property type="entry name" value="AT30094P"/>
    <property type="match status" value="1"/>
</dbReference>
<organism evidence="4 5">
    <name type="scientific">Brevundimonas denitrificans</name>
    <dbReference type="NCBI Taxonomy" id="1443434"/>
    <lineage>
        <taxon>Bacteria</taxon>
        <taxon>Pseudomonadati</taxon>
        <taxon>Pseudomonadota</taxon>
        <taxon>Alphaproteobacteria</taxon>
        <taxon>Caulobacterales</taxon>
        <taxon>Caulobacteraceae</taxon>
        <taxon>Brevundimonas</taxon>
    </lineage>
</organism>
<keyword evidence="2" id="KW-1133">Transmembrane helix</keyword>
<dbReference type="InterPro" id="IPR000326">
    <property type="entry name" value="PAP2/HPO"/>
</dbReference>
<dbReference type="SUPFAM" id="SSF48317">
    <property type="entry name" value="Acid phosphatase/Vanadium-dependent haloperoxidase"/>
    <property type="match status" value="1"/>
</dbReference>
<feature type="region of interest" description="Disordered" evidence="1">
    <location>
        <begin position="1"/>
        <end position="29"/>
    </location>
</feature>
<keyword evidence="2" id="KW-0812">Transmembrane</keyword>
<accession>A0ABQ6BIG5</accession>
<dbReference type="PANTHER" id="PTHR14969">
    <property type="entry name" value="SPHINGOSINE-1-PHOSPHATE PHOSPHOHYDROLASE"/>
    <property type="match status" value="1"/>
</dbReference>
<name>A0ABQ6BIG5_9CAUL</name>
<feature type="transmembrane region" description="Helical" evidence="2">
    <location>
        <begin position="115"/>
        <end position="137"/>
    </location>
</feature>
<evidence type="ECO:0000259" key="3">
    <source>
        <dbReference type="SMART" id="SM00014"/>
    </source>
</evidence>
<feature type="transmembrane region" description="Helical" evidence="2">
    <location>
        <begin position="242"/>
        <end position="263"/>
    </location>
</feature>
<feature type="transmembrane region" description="Helical" evidence="2">
    <location>
        <begin position="55"/>
        <end position="72"/>
    </location>
</feature>
<feature type="region of interest" description="Disordered" evidence="1">
    <location>
        <begin position="274"/>
        <end position="294"/>
    </location>
</feature>
<feature type="transmembrane region" description="Helical" evidence="2">
    <location>
        <begin position="144"/>
        <end position="165"/>
    </location>
</feature>
<sequence length="294" mass="31380">MSLWTGRDAGVTGDSVQHHEGVNGTSHKRDRLRPMISSQIAPFAHRVWRIARTEITALAALFVVAAGIMTFVELADDMTEADGRAFDQAVLLALRPGGSADGWGPPWLETAALDLTSLGGIAVLGLFAVIVVLFLILQRKHLSALLLVLGLAGGVALSEGLKAVFGRDRPPAAYQAVETINASFPSGHALLSAVFYLSIGVMLTRAFPRRRFKAYVLGVALLLTLIVGLTRIYLAAHWASDVLAGWSVGAAWAMALWLVAYAVQRRQAVHAGGPHDKTLPVDPIEDTDPPVIGE</sequence>
<dbReference type="SMART" id="SM00014">
    <property type="entry name" value="acidPPc"/>
    <property type="match status" value="1"/>
</dbReference>
<proteinExistence type="predicted"/>
<reference evidence="5" key="1">
    <citation type="journal article" date="2019" name="Int. J. Syst. Evol. Microbiol.">
        <title>The Global Catalogue of Microorganisms (GCM) 10K type strain sequencing project: providing services to taxonomists for standard genome sequencing and annotation.</title>
        <authorList>
            <consortium name="The Broad Institute Genomics Platform"/>
            <consortium name="The Broad Institute Genome Sequencing Center for Infectious Disease"/>
            <person name="Wu L."/>
            <person name="Ma J."/>
        </authorList>
    </citation>
    <scope>NUCLEOTIDE SEQUENCE [LARGE SCALE GENOMIC DNA]</scope>
    <source>
        <strain evidence="5">NBRC 110107</strain>
    </source>
</reference>
<dbReference type="Pfam" id="PF01569">
    <property type="entry name" value="PAP2"/>
    <property type="match status" value="1"/>
</dbReference>
<evidence type="ECO:0000313" key="5">
    <source>
        <dbReference type="Proteomes" id="UP001156921"/>
    </source>
</evidence>
<evidence type="ECO:0000256" key="2">
    <source>
        <dbReference type="SAM" id="Phobius"/>
    </source>
</evidence>
<dbReference type="Gene3D" id="1.20.144.10">
    <property type="entry name" value="Phosphatidic acid phosphatase type 2/haloperoxidase"/>
    <property type="match status" value="2"/>
</dbReference>
<gene>
    <name evidence="4" type="ORF">GCM10007859_18310</name>
</gene>